<feature type="transmembrane region" description="Helical" evidence="7">
    <location>
        <begin position="192"/>
        <end position="214"/>
    </location>
</feature>
<keyword evidence="4 7" id="KW-0812">Transmembrane</keyword>
<comment type="subcellular location">
    <subcellularLocation>
        <location evidence="1 7">Cell membrane</location>
        <topology evidence="1 7">Multi-pass membrane protein</topology>
    </subcellularLocation>
</comment>
<keyword evidence="11" id="KW-1185">Reference proteome</keyword>
<dbReference type="PANTHER" id="PTHR12677">
    <property type="entry name" value="GOLGI APPARATUS MEMBRANE PROTEIN TVP38-RELATED"/>
    <property type="match status" value="1"/>
</dbReference>
<evidence type="ECO:0000256" key="7">
    <source>
        <dbReference type="RuleBase" id="RU366058"/>
    </source>
</evidence>
<evidence type="ECO:0000256" key="5">
    <source>
        <dbReference type="ARBA" id="ARBA00022989"/>
    </source>
</evidence>
<dbReference type="InterPro" id="IPR015414">
    <property type="entry name" value="TMEM64"/>
</dbReference>
<evidence type="ECO:0000259" key="9">
    <source>
        <dbReference type="Pfam" id="PF09335"/>
    </source>
</evidence>
<feature type="transmembrane region" description="Helical" evidence="7">
    <location>
        <begin position="251"/>
        <end position="272"/>
    </location>
</feature>
<dbReference type="AlphaFoldDB" id="A0A842JDC1"/>
<feature type="compositionally biased region" description="Low complexity" evidence="8">
    <location>
        <begin position="1"/>
        <end position="16"/>
    </location>
</feature>
<feature type="domain" description="VTT" evidence="9">
    <location>
        <begin position="126"/>
        <end position="237"/>
    </location>
</feature>
<name>A0A842JDC1_9ACTN</name>
<dbReference type="Proteomes" id="UP000587396">
    <property type="component" value="Unassembled WGS sequence"/>
</dbReference>
<feature type="transmembrane region" description="Helical" evidence="7">
    <location>
        <begin position="146"/>
        <end position="171"/>
    </location>
</feature>
<evidence type="ECO:0000256" key="8">
    <source>
        <dbReference type="SAM" id="MobiDB-lite"/>
    </source>
</evidence>
<dbReference type="GO" id="GO:0005886">
    <property type="term" value="C:plasma membrane"/>
    <property type="evidence" value="ECO:0007669"/>
    <property type="project" value="UniProtKB-SubCell"/>
</dbReference>
<dbReference type="EMBL" id="JACMSE010000001">
    <property type="protein sequence ID" value="MBC2887895.1"/>
    <property type="molecule type" value="Genomic_DNA"/>
</dbReference>
<evidence type="ECO:0000256" key="4">
    <source>
        <dbReference type="ARBA" id="ARBA00022692"/>
    </source>
</evidence>
<keyword evidence="5 7" id="KW-1133">Transmembrane helix</keyword>
<proteinExistence type="inferred from homology"/>
<dbReference type="PANTHER" id="PTHR12677:SF59">
    <property type="entry name" value="GOLGI APPARATUS MEMBRANE PROTEIN TVP38-RELATED"/>
    <property type="match status" value="1"/>
</dbReference>
<organism evidence="10 11">
    <name type="scientific">Gordonibacter massiliensis</name>
    <name type="common">ex Traore et al. 2017</name>
    <dbReference type="NCBI Taxonomy" id="1841863"/>
    <lineage>
        <taxon>Bacteria</taxon>
        <taxon>Bacillati</taxon>
        <taxon>Actinomycetota</taxon>
        <taxon>Coriobacteriia</taxon>
        <taxon>Eggerthellales</taxon>
        <taxon>Eggerthellaceae</taxon>
        <taxon>Gordonibacter</taxon>
    </lineage>
</organism>
<comment type="caution">
    <text evidence="10">The sequence shown here is derived from an EMBL/GenBank/DDBJ whole genome shotgun (WGS) entry which is preliminary data.</text>
</comment>
<gene>
    <name evidence="10" type="ORF">H7313_00725</name>
</gene>
<evidence type="ECO:0000256" key="2">
    <source>
        <dbReference type="ARBA" id="ARBA00008640"/>
    </source>
</evidence>
<feature type="transmembrane region" description="Helical" evidence="7">
    <location>
        <begin position="64"/>
        <end position="86"/>
    </location>
</feature>
<dbReference type="Pfam" id="PF09335">
    <property type="entry name" value="VTT_dom"/>
    <property type="match status" value="1"/>
</dbReference>
<reference evidence="10 11" key="1">
    <citation type="submission" date="2020-08" db="EMBL/GenBank/DDBJ databases">
        <authorList>
            <person name="Liu C."/>
            <person name="Sun Q."/>
        </authorList>
    </citation>
    <scope>NUCLEOTIDE SEQUENCE [LARGE SCALE GENOMIC DNA]</scope>
    <source>
        <strain evidence="10 11">N22</strain>
    </source>
</reference>
<evidence type="ECO:0000256" key="3">
    <source>
        <dbReference type="ARBA" id="ARBA00022475"/>
    </source>
</evidence>
<feature type="region of interest" description="Disordered" evidence="8">
    <location>
        <begin position="1"/>
        <end position="32"/>
    </location>
</feature>
<keyword evidence="6 7" id="KW-0472">Membrane</keyword>
<accession>A0A842JDC1</accession>
<dbReference type="InterPro" id="IPR032816">
    <property type="entry name" value="VTT_dom"/>
</dbReference>
<evidence type="ECO:0000256" key="6">
    <source>
        <dbReference type="ARBA" id="ARBA00023136"/>
    </source>
</evidence>
<comment type="similarity">
    <text evidence="2 7">Belongs to the TVP38/TMEM64 family.</text>
</comment>
<sequence>MATAVAVSPAAASEPHPAGERPASQSARASRPLPVAHDAAAARAASPSSERTAAEHRALVRKRAAVIACLAGITVVLAALCVRFGPELLAFVGDASRFRAWVDETGALGRVLFVAANTAQIVFAFLPGEPLELAAGYAFGFWEGTLWCLVSSALGTAIVMLLVRAFGMRVVGLFFPPEKITSMRWLRDARRFELLLFLVFLIPGTPKDLLTYVAGLGSSPVWRIVALTAVGRIPSVVSSTLAAGALGDGNYGVAAVTVAVTLVLVGAGVLAYRRLAKQQDEAAEPIG</sequence>
<feature type="transmembrane region" description="Helical" evidence="7">
    <location>
        <begin position="107"/>
        <end position="126"/>
    </location>
</feature>
<evidence type="ECO:0000313" key="11">
    <source>
        <dbReference type="Proteomes" id="UP000587396"/>
    </source>
</evidence>
<evidence type="ECO:0000313" key="10">
    <source>
        <dbReference type="EMBL" id="MBC2887895.1"/>
    </source>
</evidence>
<protein>
    <recommendedName>
        <fullName evidence="7">TVP38/TMEM64 family membrane protein</fullName>
    </recommendedName>
</protein>
<keyword evidence="3 7" id="KW-1003">Cell membrane</keyword>
<evidence type="ECO:0000256" key="1">
    <source>
        <dbReference type="ARBA" id="ARBA00004651"/>
    </source>
</evidence>